<evidence type="ECO:0000313" key="1">
    <source>
        <dbReference type="EMBL" id="UJO23913.1"/>
    </source>
</evidence>
<dbReference type="GeneID" id="71992579"/>
<reference evidence="1" key="2">
    <citation type="journal article" date="2022" name="Microb. Genom.">
        <title>A chromosome-scale genome assembly of the tomato pathogen Cladosporium fulvum reveals a compartmentalized genome architecture and the presence of a dispensable chromosome.</title>
        <authorList>
            <person name="Zaccaron A.Z."/>
            <person name="Chen L.H."/>
            <person name="Samaras A."/>
            <person name="Stergiopoulos I."/>
        </authorList>
    </citation>
    <scope>NUCLEOTIDE SEQUENCE</scope>
    <source>
        <strain evidence="1">Race5_Kim</strain>
    </source>
</reference>
<dbReference type="RefSeq" id="XP_047768279.1">
    <property type="nucleotide sequence ID" value="XM_047911849.1"/>
</dbReference>
<gene>
    <name evidence="1" type="ORF">CLAFUR5_12701</name>
</gene>
<reference evidence="1" key="1">
    <citation type="submission" date="2021-12" db="EMBL/GenBank/DDBJ databases">
        <authorList>
            <person name="Zaccaron A."/>
            <person name="Stergiopoulos I."/>
        </authorList>
    </citation>
    <scope>NUCLEOTIDE SEQUENCE</scope>
    <source>
        <strain evidence="1">Race5_Kim</strain>
    </source>
</reference>
<dbReference type="AlphaFoldDB" id="A0A9Q8PK24"/>
<dbReference type="KEGG" id="ffu:CLAFUR5_12701"/>
<dbReference type="Proteomes" id="UP000756132">
    <property type="component" value="Chromosome 11"/>
</dbReference>
<protein>
    <submittedName>
        <fullName evidence="1">Uncharacterized protein</fullName>
    </submittedName>
</protein>
<evidence type="ECO:0000313" key="2">
    <source>
        <dbReference type="Proteomes" id="UP000756132"/>
    </source>
</evidence>
<organism evidence="1 2">
    <name type="scientific">Passalora fulva</name>
    <name type="common">Tomato leaf mold</name>
    <name type="synonym">Cladosporium fulvum</name>
    <dbReference type="NCBI Taxonomy" id="5499"/>
    <lineage>
        <taxon>Eukaryota</taxon>
        <taxon>Fungi</taxon>
        <taxon>Dikarya</taxon>
        <taxon>Ascomycota</taxon>
        <taxon>Pezizomycotina</taxon>
        <taxon>Dothideomycetes</taxon>
        <taxon>Dothideomycetidae</taxon>
        <taxon>Mycosphaerellales</taxon>
        <taxon>Mycosphaerellaceae</taxon>
        <taxon>Fulvia</taxon>
    </lineage>
</organism>
<keyword evidence="2" id="KW-1185">Reference proteome</keyword>
<name>A0A9Q8PK24_PASFU</name>
<sequence>MTTNLISRLPLELRLQIYEDCDCYPDSTCGRSYKDPWSDLPRSHDIGKRLDGVAMANLLSAFPELVSDMPEFLSELHGVKTLAFSNRYNPQTATTLPSLNSLCQILQIAPIKAELHIALDTRHWNHCLLSTLIGSLVQTRQTVHVSLICNSVPAKKIVAVAELLASRGGSVSIYEECACNCHRFAGIGPCTWINPVPRGLRMRPPFWFMLHETQHGGVA</sequence>
<accession>A0A9Q8PK24</accession>
<dbReference type="EMBL" id="CP090173">
    <property type="protein sequence ID" value="UJO23913.1"/>
    <property type="molecule type" value="Genomic_DNA"/>
</dbReference>
<proteinExistence type="predicted"/>